<feature type="transmembrane region" description="Helical" evidence="2">
    <location>
        <begin position="99"/>
        <end position="117"/>
    </location>
</feature>
<dbReference type="InterPro" id="IPR003855">
    <property type="entry name" value="K+_transporter"/>
</dbReference>
<keyword evidence="5" id="KW-1185">Reference proteome</keyword>
<evidence type="ECO:0000256" key="1">
    <source>
        <dbReference type="ARBA" id="ARBA00007019"/>
    </source>
</evidence>
<keyword evidence="2" id="KW-0812">Transmembrane</keyword>
<comment type="caution">
    <text evidence="4">The sequence shown here is derived from an EMBL/GenBank/DDBJ whole genome shotgun (WGS) entry which is preliminary data.</text>
</comment>
<protein>
    <submittedName>
        <fullName evidence="4">KUP system potassium uptake protein</fullName>
    </submittedName>
</protein>
<comment type="similarity">
    <text evidence="1">Belongs to the HAK/KUP transporter (TC 2.A.72) family.</text>
</comment>
<reference evidence="4 5" key="1">
    <citation type="submission" date="2015-11" db="EMBL/GenBank/DDBJ databases">
        <title>Genomic analysis of 38 Legionella species identifies large and diverse effector repertoires.</title>
        <authorList>
            <person name="Burstein D."/>
            <person name="Amaro F."/>
            <person name="Zusman T."/>
            <person name="Lifshitz Z."/>
            <person name="Cohen O."/>
            <person name="Gilbert J.A."/>
            <person name="Pupko T."/>
            <person name="Shuman H.A."/>
            <person name="Segal G."/>
        </authorList>
    </citation>
    <scope>NUCLEOTIDE SEQUENCE [LARGE SCALE GENOMIC DNA]</scope>
    <source>
        <strain evidence="4 5">Bercovier 4</strain>
    </source>
</reference>
<keyword evidence="2" id="KW-0472">Membrane</keyword>
<evidence type="ECO:0000313" key="4">
    <source>
        <dbReference type="EMBL" id="KTD32142.1"/>
    </source>
</evidence>
<accession>A0A0W0WIN9</accession>
<evidence type="ECO:0000259" key="3">
    <source>
        <dbReference type="Pfam" id="PF02705"/>
    </source>
</evidence>
<keyword evidence="2" id="KW-1133">Transmembrane helix</keyword>
<evidence type="ECO:0000256" key="2">
    <source>
        <dbReference type="SAM" id="Phobius"/>
    </source>
</evidence>
<dbReference type="InterPro" id="IPR053951">
    <property type="entry name" value="K_trans_N"/>
</dbReference>
<dbReference type="PATRIC" id="fig|454.4.peg.488"/>
<feature type="domain" description="K+ potassium transporter integral membrane" evidence="3">
    <location>
        <begin position="15"/>
        <end position="131"/>
    </location>
</feature>
<dbReference type="AlphaFoldDB" id="A0A0W0WIN9"/>
<dbReference type="Proteomes" id="UP000054761">
    <property type="component" value="Unassembled WGS sequence"/>
</dbReference>
<evidence type="ECO:0000313" key="5">
    <source>
        <dbReference type="Proteomes" id="UP000054761"/>
    </source>
</evidence>
<dbReference type="GO" id="GO:0015079">
    <property type="term" value="F:potassium ion transmembrane transporter activity"/>
    <property type="evidence" value="ECO:0007669"/>
    <property type="project" value="InterPro"/>
</dbReference>
<name>A0A0W0WIN9_9GAMM</name>
<feature type="transmembrane region" description="Helical" evidence="2">
    <location>
        <begin position="123"/>
        <end position="142"/>
    </location>
</feature>
<feature type="transmembrane region" description="Helical" evidence="2">
    <location>
        <begin position="48"/>
        <end position="68"/>
    </location>
</feature>
<gene>
    <name evidence="4" type="primary">kup_2</name>
    <name evidence="4" type="ORF">Lisr_0465</name>
</gene>
<dbReference type="Pfam" id="PF02705">
    <property type="entry name" value="K_trans"/>
    <property type="match status" value="1"/>
</dbReference>
<proteinExistence type="inferred from homology"/>
<dbReference type="PANTHER" id="PTHR30540">
    <property type="entry name" value="OSMOTIC STRESS POTASSIUM TRANSPORTER"/>
    <property type="match status" value="1"/>
</dbReference>
<dbReference type="GO" id="GO:0016020">
    <property type="term" value="C:membrane"/>
    <property type="evidence" value="ECO:0007669"/>
    <property type="project" value="InterPro"/>
</dbReference>
<dbReference type="EMBL" id="LNYH01000014">
    <property type="protein sequence ID" value="KTD32142.1"/>
    <property type="molecule type" value="Genomic_DNA"/>
</dbReference>
<organism evidence="4 5">
    <name type="scientific">Legionella israelensis</name>
    <dbReference type="NCBI Taxonomy" id="454"/>
    <lineage>
        <taxon>Bacteria</taxon>
        <taxon>Pseudomonadati</taxon>
        <taxon>Pseudomonadota</taxon>
        <taxon>Gammaproteobacteria</taxon>
        <taxon>Legionellales</taxon>
        <taxon>Legionellaceae</taxon>
        <taxon>Legionella</taxon>
    </lineage>
</organism>
<sequence length="146" mass="15945">MNESPPQNQTLFSLSLAALGIVYGDIGTSPLYAIRESLEGLPINLIDVLGVLSLIFWALILVISIKYLTIIFRADNDGEGGILALLALLRRKNGKFQKYFFLIGIFGAGLVFGDGMLTPAISVVSALKVLMLLCLLFQTGYFRYPV</sequence>
<dbReference type="PANTHER" id="PTHR30540:SF79">
    <property type="entry name" value="LOW AFFINITY POTASSIUM TRANSPORT SYSTEM PROTEIN KUP"/>
    <property type="match status" value="1"/>
</dbReference>